<dbReference type="InterPro" id="IPR011051">
    <property type="entry name" value="RmlC_Cupin_sf"/>
</dbReference>
<accession>A0A926P234</accession>
<protein>
    <submittedName>
        <fullName evidence="5">Helix-turn-helix domain-containing protein</fullName>
    </submittedName>
</protein>
<feature type="domain" description="HTH araC/xylS-type" evidence="4">
    <location>
        <begin position="197"/>
        <end position="295"/>
    </location>
</feature>
<dbReference type="CDD" id="cd06999">
    <property type="entry name" value="cupin_HpaA-like_N"/>
    <property type="match status" value="1"/>
</dbReference>
<evidence type="ECO:0000313" key="6">
    <source>
        <dbReference type="Proteomes" id="UP000598467"/>
    </source>
</evidence>
<dbReference type="AlphaFoldDB" id="A0A926P234"/>
<dbReference type="InterPro" id="IPR009057">
    <property type="entry name" value="Homeodomain-like_sf"/>
</dbReference>
<evidence type="ECO:0000256" key="2">
    <source>
        <dbReference type="ARBA" id="ARBA00023125"/>
    </source>
</evidence>
<dbReference type="InterPro" id="IPR014710">
    <property type="entry name" value="RmlC-like_jellyroll"/>
</dbReference>
<evidence type="ECO:0000259" key="4">
    <source>
        <dbReference type="PROSITE" id="PS01124"/>
    </source>
</evidence>
<dbReference type="Proteomes" id="UP000598467">
    <property type="component" value="Unassembled WGS sequence"/>
</dbReference>
<evidence type="ECO:0000256" key="1">
    <source>
        <dbReference type="ARBA" id="ARBA00023015"/>
    </source>
</evidence>
<keyword evidence="1" id="KW-0805">Transcription regulation</keyword>
<dbReference type="InterPro" id="IPR047264">
    <property type="entry name" value="Cupin_HpaA-like_N"/>
</dbReference>
<dbReference type="PROSITE" id="PS01124">
    <property type="entry name" value="HTH_ARAC_FAMILY_2"/>
    <property type="match status" value="1"/>
</dbReference>
<reference evidence="5" key="1">
    <citation type="submission" date="2020-05" db="EMBL/GenBank/DDBJ databases">
        <title>Identification of trans-AT polyketide cluster in two marine bacteria, producers of a novel glutaramide-containing polyketide sesbanimide D and analogs.</title>
        <authorList>
            <person name="Kacar D."/>
            <person name="Rodriguez P."/>
            <person name="Canedo L."/>
            <person name="Gonzalez E."/>
            <person name="Galan B."/>
            <person name="De La Calle F."/>
            <person name="Garcia J.L."/>
        </authorList>
    </citation>
    <scope>NUCLEOTIDE SEQUENCE</scope>
    <source>
        <strain evidence="5">PHM038</strain>
    </source>
</reference>
<evidence type="ECO:0000256" key="3">
    <source>
        <dbReference type="ARBA" id="ARBA00023163"/>
    </source>
</evidence>
<dbReference type="InterPro" id="IPR018060">
    <property type="entry name" value="HTH_AraC"/>
</dbReference>
<dbReference type="EMBL" id="JABFCZ010000004">
    <property type="protein sequence ID" value="MBD1545561.1"/>
    <property type="molecule type" value="Genomic_DNA"/>
</dbReference>
<dbReference type="GO" id="GO:0043565">
    <property type="term" value="F:sequence-specific DNA binding"/>
    <property type="evidence" value="ECO:0007669"/>
    <property type="project" value="InterPro"/>
</dbReference>
<keyword evidence="3" id="KW-0804">Transcription</keyword>
<dbReference type="GO" id="GO:0003700">
    <property type="term" value="F:DNA-binding transcription factor activity"/>
    <property type="evidence" value="ECO:0007669"/>
    <property type="project" value="InterPro"/>
</dbReference>
<sequence length="300" mass="33997">MKKPVSQIGVTRYALFGEELAGEDPEFIHIEDIRTRSRLYEWRITPHVHQRMLQIVFVAEGFVQVHLEDHTQSLDGPCAITIPGGAVHSFTFSEGTVGYVVTAADTVAMDARFRRARHFFEALMKEAHILDFANAPEDADFIHTSLMQMAREFSRTLPGRSSMLDWLLRVVMMAVARRAQTESVATGARGYAHETFARFTGLVEDHYRDHWSIGDYARALAMSPARLNRLCQSFAGKPTQDIIHARVALEAKRLLTYTNATSAMVAYELGFQDPAYFTRFFRKRTSKTPSQFRSTPIETG</sequence>
<dbReference type="Pfam" id="PF02311">
    <property type="entry name" value="AraC_binding"/>
    <property type="match status" value="1"/>
</dbReference>
<dbReference type="InterPro" id="IPR003313">
    <property type="entry name" value="AraC-bd"/>
</dbReference>
<evidence type="ECO:0000313" key="5">
    <source>
        <dbReference type="EMBL" id="MBD1545561.1"/>
    </source>
</evidence>
<dbReference type="PANTHER" id="PTHR43280:SF32">
    <property type="entry name" value="TRANSCRIPTIONAL REGULATORY PROTEIN"/>
    <property type="match status" value="1"/>
</dbReference>
<organism evidence="5 6">
    <name type="scientific">Roseibium aggregatum</name>
    <dbReference type="NCBI Taxonomy" id="187304"/>
    <lineage>
        <taxon>Bacteria</taxon>
        <taxon>Pseudomonadati</taxon>
        <taxon>Pseudomonadota</taxon>
        <taxon>Alphaproteobacteria</taxon>
        <taxon>Hyphomicrobiales</taxon>
        <taxon>Stappiaceae</taxon>
        <taxon>Roseibium</taxon>
    </lineage>
</organism>
<comment type="caution">
    <text evidence="5">The sequence shown here is derived from an EMBL/GenBank/DDBJ whole genome shotgun (WGS) entry which is preliminary data.</text>
</comment>
<dbReference type="SMART" id="SM00342">
    <property type="entry name" value="HTH_ARAC"/>
    <property type="match status" value="1"/>
</dbReference>
<gene>
    <name evidence="5" type="ORF">HK439_04760</name>
</gene>
<dbReference type="Gene3D" id="2.60.120.10">
    <property type="entry name" value="Jelly Rolls"/>
    <property type="match status" value="1"/>
</dbReference>
<dbReference type="RefSeq" id="WP_190290223.1">
    <property type="nucleotide sequence ID" value="NZ_JABFCZ010000004.1"/>
</dbReference>
<dbReference type="SUPFAM" id="SSF46689">
    <property type="entry name" value="Homeodomain-like"/>
    <property type="match status" value="1"/>
</dbReference>
<dbReference type="PANTHER" id="PTHR43280">
    <property type="entry name" value="ARAC-FAMILY TRANSCRIPTIONAL REGULATOR"/>
    <property type="match status" value="1"/>
</dbReference>
<name>A0A926P234_9HYPH</name>
<keyword evidence="2" id="KW-0238">DNA-binding</keyword>
<dbReference type="SUPFAM" id="SSF51182">
    <property type="entry name" value="RmlC-like cupins"/>
    <property type="match status" value="1"/>
</dbReference>
<dbReference type="Pfam" id="PF12833">
    <property type="entry name" value="HTH_18"/>
    <property type="match status" value="1"/>
</dbReference>
<proteinExistence type="predicted"/>
<dbReference type="Gene3D" id="1.10.10.60">
    <property type="entry name" value="Homeodomain-like"/>
    <property type="match status" value="1"/>
</dbReference>